<dbReference type="AlphaFoldDB" id="A0AAV7X3M9"/>
<dbReference type="EMBL" id="JAPTSV010000075">
    <property type="protein sequence ID" value="KAJ1519242.1"/>
    <property type="molecule type" value="Genomic_DNA"/>
</dbReference>
<organism evidence="1 2">
    <name type="scientific">Megalurothrips usitatus</name>
    <name type="common">bean blossom thrips</name>
    <dbReference type="NCBI Taxonomy" id="439358"/>
    <lineage>
        <taxon>Eukaryota</taxon>
        <taxon>Metazoa</taxon>
        <taxon>Ecdysozoa</taxon>
        <taxon>Arthropoda</taxon>
        <taxon>Hexapoda</taxon>
        <taxon>Insecta</taxon>
        <taxon>Pterygota</taxon>
        <taxon>Neoptera</taxon>
        <taxon>Paraneoptera</taxon>
        <taxon>Thysanoptera</taxon>
        <taxon>Terebrantia</taxon>
        <taxon>Thripoidea</taxon>
        <taxon>Thripidae</taxon>
        <taxon>Megalurothrips</taxon>
    </lineage>
</organism>
<evidence type="ECO:0000313" key="2">
    <source>
        <dbReference type="Proteomes" id="UP001075354"/>
    </source>
</evidence>
<proteinExistence type="predicted"/>
<gene>
    <name evidence="1" type="ORF">ONE63_011524</name>
</gene>
<comment type="caution">
    <text evidence="1">The sequence shown here is derived from an EMBL/GenBank/DDBJ whole genome shotgun (WGS) entry which is preliminary data.</text>
</comment>
<evidence type="ECO:0000313" key="1">
    <source>
        <dbReference type="EMBL" id="KAJ1519242.1"/>
    </source>
</evidence>
<accession>A0AAV7X3M9</accession>
<keyword evidence="2" id="KW-1185">Reference proteome</keyword>
<protein>
    <submittedName>
        <fullName evidence="1">Uncharacterized protein</fullName>
    </submittedName>
</protein>
<reference evidence="1" key="1">
    <citation type="submission" date="2022-12" db="EMBL/GenBank/DDBJ databases">
        <title>Chromosome-level genome assembly of the bean flower thrips Megalurothrips usitatus.</title>
        <authorList>
            <person name="Ma L."/>
            <person name="Liu Q."/>
            <person name="Li H."/>
            <person name="Cai W."/>
        </authorList>
    </citation>
    <scope>NUCLEOTIDE SEQUENCE</scope>
    <source>
        <strain evidence="1">Cailab_2022a</strain>
    </source>
</reference>
<sequence length="204" mass="23906">MYVMASIKFKIKMIHRYLETGHTQMQCDAMHARIENHMKNTDVHHPSQWIVGMKMAKIQEPKYIVKEMLQEELFDFSPLVSYQSWQNIRTSTIREIVFCGSEPGKVYFKTLFDENAVFAQVLYPRPGRPVNWSTIKLKRKYSAKFPVRPDVLKGLQDLCKSGAIKEEYQPFYVEFLPSIGRKDEEVDSEYSDECMNMSLSDVDL</sequence>
<dbReference type="Proteomes" id="UP001075354">
    <property type="component" value="Unassembled WGS sequence"/>
</dbReference>
<name>A0AAV7X3M9_9NEOP</name>